<protein>
    <recommendedName>
        <fullName evidence="1">Cell division protein DamX</fullName>
    </recommendedName>
</protein>
<evidence type="ECO:0000313" key="4">
    <source>
        <dbReference type="EMBL" id="NMP28466.1"/>
    </source>
</evidence>
<dbReference type="EMBL" id="JAADJU010000008">
    <property type="protein sequence ID" value="NMP28466.1"/>
    <property type="molecule type" value="Genomic_DNA"/>
</dbReference>
<comment type="domain">
    <text evidence="1">The SPOR domain binds septal peptidoglycans and is required to target DamX to the septal ring.</text>
</comment>
<comment type="function">
    <text evidence="1">Non-essential cell division protein.</text>
</comment>
<gene>
    <name evidence="1" type="primary">damX</name>
    <name evidence="4" type="ORF">GW590_16510</name>
</gene>
<feature type="region of interest" description="Disordered" evidence="2">
    <location>
        <begin position="181"/>
        <end position="236"/>
    </location>
</feature>
<feature type="compositionally biased region" description="Basic and acidic residues" evidence="2">
    <location>
        <begin position="217"/>
        <end position="236"/>
    </location>
</feature>
<dbReference type="AlphaFoldDB" id="A0A848MMN0"/>
<proteinExistence type="inferred from homology"/>
<dbReference type="GO" id="GO:0030428">
    <property type="term" value="C:cell septum"/>
    <property type="evidence" value="ECO:0007669"/>
    <property type="project" value="InterPro"/>
</dbReference>
<feature type="compositionally biased region" description="Polar residues" evidence="2">
    <location>
        <begin position="134"/>
        <end position="145"/>
    </location>
</feature>
<comment type="caution">
    <text evidence="4">The sequence shown here is derived from an EMBL/GenBank/DDBJ whole genome shotgun (WGS) entry which is preliminary data.</text>
</comment>
<dbReference type="GO" id="GO:0005886">
    <property type="term" value="C:plasma membrane"/>
    <property type="evidence" value="ECO:0007669"/>
    <property type="project" value="UniProtKB-SubCell"/>
</dbReference>
<feature type="transmembrane region" description="Helical" evidence="1">
    <location>
        <begin position="38"/>
        <end position="59"/>
    </location>
</feature>
<evidence type="ECO:0000256" key="1">
    <source>
        <dbReference type="HAMAP-Rule" id="MF_02021"/>
    </source>
</evidence>
<keyword evidence="1" id="KW-0472">Membrane</keyword>
<name>A0A848MMN0_9GAMM</name>
<feature type="region of interest" description="Disordered" evidence="2">
    <location>
        <begin position="1"/>
        <end position="30"/>
    </location>
</feature>
<comment type="subcellular location">
    <subcellularLocation>
        <location evidence="1">Cell inner membrane</location>
        <topology evidence="1">Single-pass membrane protein</topology>
    </subcellularLocation>
    <text evidence="1">Localizes at the septal ring.</text>
</comment>
<feature type="compositionally biased region" description="Basic and acidic residues" evidence="2">
    <location>
        <begin position="8"/>
        <end position="19"/>
    </location>
</feature>
<keyword evidence="5" id="KW-1185">Reference proteome</keyword>
<dbReference type="GO" id="GO:0032506">
    <property type="term" value="P:cytokinetic process"/>
    <property type="evidence" value="ECO:0007669"/>
    <property type="project" value="InterPro"/>
</dbReference>
<dbReference type="InterPro" id="IPR007730">
    <property type="entry name" value="SPOR-like_dom"/>
</dbReference>
<dbReference type="HAMAP" id="MF_02021">
    <property type="entry name" value="DamX"/>
    <property type="match status" value="1"/>
</dbReference>
<sequence>MDDLIPEDDLKPDTSDRRPQRSRKPSTSVPKLAVSRQYLMIAVGIIVLLLLILGIGSALKAPSQQGAGSPSKAAKDINLSGAGGDATPATPVTPAQTTPAQTASQPMPGTAAQPDASATAGQQPKSIGLPAISPTPTQAQPQADSGQKERVDLPGDMTDALSQQQGQVNAVAQGEVNAASQSLTSLPTAPATVDGSLKPRASASATPRPARPAATHRAPEKAAVVEHRPEHRAEPAKVVHAPVAQIVAPTHKTAVPAVPTVKEAKKEAVHLAPSTPIVAHTPAPAATKPAAESNSAAALKSAPGSHFTLQLSSASQATGLNTYAHEQGLKNYQVYQTTRDGKPWFVLVSGNYATSADAKNAIASLPADVQAKKPWVKPVHQVQQDLKK</sequence>
<keyword evidence="1" id="KW-0812">Transmembrane</keyword>
<keyword evidence="1" id="KW-1133">Transmembrane helix</keyword>
<comment type="similarity">
    <text evidence="1">Belongs to the DamX family.</text>
</comment>
<keyword evidence="1" id="KW-0131">Cell cycle</keyword>
<feature type="region of interest" description="Disordered" evidence="2">
    <location>
        <begin position="60"/>
        <end position="154"/>
    </location>
</feature>
<dbReference type="PROSITE" id="PS51724">
    <property type="entry name" value="SPOR"/>
    <property type="match status" value="1"/>
</dbReference>
<keyword evidence="1" id="KW-0132">Cell division</keyword>
<organism evidence="4 5">
    <name type="scientific">Rouxiella aceris</name>
    <dbReference type="NCBI Taxonomy" id="2703884"/>
    <lineage>
        <taxon>Bacteria</taxon>
        <taxon>Pseudomonadati</taxon>
        <taxon>Pseudomonadota</taxon>
        <taxon>Gammaproteobacteria</taxon>
        <taxon>Enterobacterales</taxon>
        <taxon>Yersiniaceae</taxon>
        <taxon>Rouxiella</taxon>
    </lineage>
</organism>
<keyword evidence="1" id="KW-1003">Cell membrane</keyword>
<accession>A0A848MMN0</accession>
<feature type="domain" description="SPOR" evidence="3">
    <location>
        <begin position="301"/>
        <end position="378"/>
    </location>
</feature>
<dbReference type="Proteomes" id="UP000585363">
    <property type="component" value="Unassembled WGS sequence"/>
</dbReference>
<dbReference type="RefSeq" id="WP_169404167.1">
    <property type="nucleotide sequence ID" value="NZ_JAADJU010000008.1"/>
</dbReference>
<dbReference type="InterPro" id="IPR032899">
    <property type="entry name" value="DamX"/>
</dbReference>
<dbReference type="InterPro" id="IPR036680">
    <property type="entry name" value="SPOR-like_sf"/>
</dbReference>
<dbReference type="GO" id="GO:0042834">
    <property type="term" value="F:peptidoglycan binding"/>
    <property type="evidence" value="ECO:0007669"/>
    <property type="project" value="InterPro"/>
</dbReference>
<evidence type="ECO:0000259" key="3">
    <source>
        <dbReference type="PROSITE" id="PS51724"/>
    </source>
</evidence>
<dbReference type="Pfam" id="PF05036">
    <property type="entry name" value="SPOR"/>
    <property type="match status" value="1"/>
</dbReference>
<evidence type="ECO:0000256" key="2">
    <source>
        <dbReference type="SAM" id="MobiDB-lite"/>
    </source>
</evidence>
<reference evidence="4 5" key="1">
    <citation type="submission" date="2020-01" db="EMBL/GenBank/DDBJ databases">
        <authorList>
            <person name="Lee S.D."/>
        </authorList>
    </citation>
    <scope>NUCLEOTIDE SEQUENCE [LARGE SCALE GENOMIC DNA]</scope>
    <source>
        <strain evidence="4 5">SAP-1</strain>
    </source>
</reference>
<feature type="compositionally biased region" description="Low complexity" evidence="2">
    <location>
        <begin position="85"/>
        <end position="108"/>
    </location>
</feature>
<keyword evidence="1" id="KW-0997">Cell inner membrane</keyword>
<reference evidence="4 5" key="2">
    <citation type="submission" date="2020-06" db="EMBL/GenBank/DDBJ databases">
        <title>Polyphasic characterization of a Rahnella strain isolated from tree sap.</title>
        <authorList>
            <person name="Kim I.S."/>
        </authorList>
    </citation>
    <scope>NUCLEOTIDE SEQUENCE [LARGE SCALE GENOMIC DNA]</scope>
    <source>
        <strain evidence="4 5">SAP-1</strain>
    </source>
</reference>
<evidence type="ECO:0000313" key="5">
    <source>
        <dbReference type="Proteomes" id="UP000585363"/>
    </source>
</evidence>
<feature type="compositionally biased region" description="Low complexity" evidence="2">
    <location>
        <begin position="199"/>
        <end position="216"/>
    </location>
</feature>
<dbReference type="Gene3D" id="3.30.70.1070">
    <property type="entry name" value="Sporulation related repeat"/>
    <property type="match status" value="1"/>
</dbReference>